<dbReference type="InterPro" id="IPR013783">
    <property type="entry name" value="Ig-like_fold"/>
</dbReference>
<dbReference type="FunFam" id="2.60.40.10:FF:000421">
    <property type="entry name" value="LOW QUALITY PROTEIN: obscurin"/>
    <property type="match status" value="1"/>
</dbReference>
<evidence type="ECO:0000313" key="7">
    <source>
        <dbReference type="RefSeq" id="XP_025032708.1"/>
    </source>
</evidence>
<feature type="domain" description="Ig-like" evidence="5">
    <location>
        <begin position="137"/>
        <end position="221"/>
    </location>
</feature>
<evidence type="ECO:0000256" key="3">
    <source>
        <dbReference type="ARBA" id="ARBA00022553"/>
    </source>
</evidence>
<evidence type="ECO:0000256" key="4">
    <source>
        <dbReference type="ARBA" id="ARBA00023157"/>
    </source>
</evidence>
<dbReference type="FunFam" id="2.60.40.10:FF:000228">
    <property type="entry name" value="obscurin isoform X4"/>
    <property type="match status" value="8"/>
</dbReference>
<keyword evidence="4" id="KW-1015">Disulfide bond</keyword>
<accession>A0A9F5N7B2</accession>
<dbReference type="Proteomes" id="UP000695026">
    <property type="component" value="Unplaced"/>
</dbReference>
<dbReference type="InterPro" id="IPR052385">
    <property type="entry name" value="Obscurin/Obscurin-like_Reg"/>
</dbReference>
<feature type="domain" description="Ig-like" evidence="5">
    <location>
        <begin position="492"/>
        <end position="574"/>
    </location>
</feature>
<dbReference type="Gene3D" id="2.60.40.10">
    <property type="entry name" value="Immunoglobulins"/>
    <property type="match status" value="10"/>
</dbReference>
<dbReference type="SUPFAM" id="SSF48726">
    <property type="entry name" value="Immunoglobulin"/>
    <property type="match status" value="10"/>
</dbReference>
<dbReference type="InterPro" id="IPR003598">
    <property type="entry name" value="Ig_sub2"/>
</dbReference>
<dbReference type="InterPro" id="IPR036179">
    <property type="entry name" value="Ig-like_dom_sf"/>
</dbReference>
<dbReference type="InterPro" id="IPR003599">
    <property type="entry name" value="Ig_sub"/>
</dbReference>
<dbReference type="OrthoDB" id="9050204at2759"/>
<feature type="non-terminal residue" evidence="7">
    <location>
        <position position="1"/>
    </location>
</feature>
<dbReference type="InterPro" id="IPR007110">
    <property type="entry name" value="Ig-like_dom"/>
</dbReference>
<proteinExistence type="predicted"/>
<dbReference type="PANTHER" id="PTHR35971:SF5">
    <property type="entry name" value="OBSCURIN LIKE CYTOSKELETAL ADAPTOR 1"/>
    <property type="match status" value="1"/>
</dbReference>
<sequence>LAAHFKMQLKNQEVTESGTATLLCELTKAVDSVAWMKDEKVLKPSDKYRMRREEELKSKEVTEGESTTLQCKLNKAAPVEWYKGPRALKSDGKYQLKQEGPCAELVIQDLDVTDSGDYMCKCGGQQTTARLTINALPVLFIKPLKDEEATEGKTATLQCELNKTSAPIEWRKGHKTLKSGSKYKMKCDGGVAELVIRNLELTDSGNYSCISGEQQTMATLEVKALPVRFQEELTSQEVLEGTAAVLRCALSKAAPVAWRKETQTLHPSAKYKIRQRENVAELTIQDVIEQDAGEYSCVCGDQTTSAAITVQALPPRFNVELKNLEAAEDGAATLRCELTKATAPVEWWKGSEVLKPSDKYEMKLEGVVAELVVHGLQLADTGDYSCTVGDSKTSAFLRVNAIPALFKKGLEAKEASEGGTVVFQCELTKAASVEWRKKHKTLRANDKYNIRQEGPVSECAILNLELRDAGEYSCVCGDQKTTAALAVHALPPQFKLELKDVGATENGTATLHCELTKTAPVEWMKEENKLKGGDKYQLRQEGAVAELVIHDLDVEDAGCYTCKCGDQKTSAVLTVNALKPEFTQQLKNEKAEEGGTARLRCEVTVAKAPVEWHKGGITLHASPKYEMRQDGGIRDLLIHNLEPKDSGEYSCSTGDQTTSAVLSVKELDITILRELKNVEVFEEEDVTFECKVSHDNARDSLSQLDITIIRELKNVEVFEEEDVTFECKVSHDNARDVEWKLQDLPLQSNEVNEISVEKGRVHKLMLRKVTQQDSGMITFRVGPYTSTAQLKVKAPLPVFKQELTNIELQEGNTAFLKCELSQPNISVIWKKGSEIIAPSSKYEISQEGTIHILKIYHVNPMDSGKYICDIGHQKSTATLSVE</sequence>
<evidence type="ECO:0000256" key="2">
    <source>
        <dbReference type="ARBA" id="ARBA00022490"/>
    </source>
</evidence>
<dbReference type="PROSITE" id="PS50835">
    <property type="entry name" value="IG_LIKE"/>
    <property type="match status" value="8"/>
</dbReference>
<keyword evidence="2" id="KW-0963">Cytoplasm</keyword>
<name>A0A9F5N7B2_PYTBI</name>
<feature type="domain" description="Ig-like" evidence="5">
    <location>
        <begin position="580"/>
        <end position="663"/>
    </location>
</feature>
<feature type="domain" description="Ig-like" evidence="5">
    <location>
        <begin position="403"/>
        <end position="486"/>
    </location>
</feature>
<evidence type="ECO:0000259" key="5">
    <source>
        <dbReference type="PROSITE" id="PS50835"/>
    </source>
</evidence>
<dbReference type="Pfam" id="PF07679">
    <property type="entry name" value="I-set"/>
    <property type="match status" value="9"/>
</dbReference>
<dbReference type="SMART" id="SM00408">
    <property type="entry name" value="IGc2"/>
    <property type="match status" value="9"/>
</dbReference>
<keyword evidence="3" id="KW-0597">Phosphoprotein</keyword>
<feature type="domain" description="Ig-like" evidence="5">
    <location>
        <begin position="315"/>
        <end position="398"/>
    </location>
</feature>
<feature type="domain" description="Ig-like" evidence="5">
    <location>
        <begin position="226"/>
        <end position="309"/>
    </location>
</feature>
<dbReference type="GeneID" id="103050996"/>
<evidence type="ECO:0000313" key="6">
    <source>
        <dbReference type="Proteomes" id="UP000695026"/>
    </source>
</evidence>
<reference evidence="7" key="1">
    <citation type="submission" date="2025-08" db="UniProtKB">
        <authorList>
            <consortium name="RefSeq"/>
        </authorList>
    </citation>
    <scope>IDENTIFICATION</scope>
    <source>
        <tissue evidence="7">Liver</tissue>
    </source>
</reference>
<dbReference type="SMART" id="SM00409">
    <property type="entry name" value="IG"/>
    <property type="match status" value="9"/>
</dbReference>
<comment type="subcellular location">
    <subcellularLocation>
        <location evidence="1">Cytoplasm</location>
    </subcellularLocation>
</comment>
<evidence type="ECO:0000256" key="1">
    <source>
        <dbReference type="ARBA" id="ARBA00004496"/>
    </source>
</evidence>
<dbReference type="InterPro" id="IPR013098">
    <property type="entry name" value="Ig_I-set"/>
</dbReference>
<dbReference type="OMA" id="SAVFCCE"/>
<dbReference type="AlphaFoldDB" id="A0A9F5N7B2"/>
<feature type="domain" description="Ig-like" evidence="5">
    <location>
        <begin position="797"/>
        <end position="880"/>
    </location>
</feature>
<protein>
    <submittedName>
        <fullName evidence="7">Obscurin-like</fullName>
    </submittedName>
</protein>
<feature type="domain" description="Ig-like" evidence="5">
    <location>
        <begin position="44"/>
        <end position="132"/>
    </location>
</feature>
<organism evidence="6 7">
    <name type="scientific">Python bivittatus</name>
    <name type="common">Burmese python</name>
    <name type="synonym">Python molurus bivittatus</name>
    <dbReference type="NCBI Taxonomy" id="176946"/>
    <lineage>
        <taxon>Eukaryota</taxon>
        <taxon>Metazoa</taxon>
        <taxon>Chordata</taxon>
        <taxon>Craniata</taxon>
        <taxon>Vertebrata</taxon>
        <taxon>Euteleostomi</taxon>
        <taxon>Lepidosauria</taxon>
        <taxon>Squamata</taxon>
        <taxon>Bifurcata</taxon>
        <taxon>Unidentata</taxon>
        <taxon>Episquamata</taxon>
        <taxon>Toxicofera</taxon>
        <taxon>Serpentes</taxon>
        <taxon>Henophidia</taxon>
        <taxon>Pythonidae</taxon>
        <taxon>Python</taxon>
    </lineage>
</organism>
<dbReference type="GO" id="GO:0005737">
    <property type="term" value="C:cytoplasm"/>
    <property type="evidence" value="ECO:0007669"/>
    <property type="project" value="UniProtKB-SubCell"/>
</dbReference>
<dbReference type="KEGG" id="pbi:103050996"/>
<feature type="non-terminal residue" evidence="7">
    <location>
        <position position="882"/>
    </location>
</feature>
<gene>
    <name evidence="7" type="primary">LOC103050996</name>
</gene>
<dbReference type="RefSeq" id="XP_025032708.1">
    <property type="nucleotide sequence ID" value="XM_025176940.1"/>
</dbReference>
<keyword evidence="6" id="KW-1185">Reference proteome</keyword>
<dbReference type="PANTHER" id="PTHR35971">
    <property type="entry name" value="SI:DKEY-31G6.6"/>
    <property type="match status" value="1"/>
</dbReference>